<evidence type="ECO:0000256" key="6">
    <source>
        <dbReference type="ARBA" id="ARBA00023004"/>
    </source>
</evidence>
<dbReference type="SUPFAM" id="SSF51197">
    <property type="entry name" value="Clavaminate synthase-like"/>
    <property type="match status" value="1"/>
</dbReference>
<evidence type="ECO:0000256" key="3">
    <source>
        <dbReference type="ARBA" id="ARBA00013246"/>
    </source>
</evidence>
<dbReference type="EC" id="1.14.11.27" evidence="3"/>
<dbReference type="PROSITE" id="PS51184">
    <property type="entry name" value="JMJC"/>
    <property type="match status" value="1"/>
</dbReference>
<evidence type="ECO:0000256" key="7">
    <source>
        <dbReference type="ARBA" id="ARBA00023015"/>
    </source>
</evidence>
<feature type="domain" description="JmjC" evidence="11">
    <location>
        <begin position="176"/>
        <end position="325"/>
    </location>
</feature>
<dbReference type="SMART" id="SM00558">
    <property type="entry name" value="JmjC"/>
    <property type="match status" value="1"/>
</dbReference>
<dbReference type="STRING" id="52247.A0A4T0WWY7"/>
<comment type="similarity">
    <text evidence="2">Belongs to the JHDM1 histone demethylase family.</text>
</comment>
<protein>
    <recommendedName>
        <fullName evidence="3">[histone H3]-dimethyl-L-lysine(36) demethylase</fullName>
        <ecNumber evidence="3">1.14.11.27</ecNumber>
    </recommendedName>
    <alternativeName>
        <fullName evidence="9">[Histone-H3]-lysine-36 demethylase 1</fullName>
    </alternativeName>
</protein>
<gene>
    <name evidence="12" type="ORF">CANINC_004153</name>
</gene>
<keyword evidence="5" id="KW-0560">Oxidoreductase</keyword>
<evidence type="ECO:0000259" key="11">
    <source>
        <dbReference type="PROSITE" id="PS51184"/>
    </source>
</evidence>
<proteinExistence type="inferred from homology"/>
<name>A0A4T0WWY7_9ASCO</name>
<dbReference type="PANTHER" id="PTHR23123">
    <property type="entry name" value="PHD/F-BOX CONTAINING PROTEIN"/>
    <property type="match status" value="1"/>
</dbReference>
<evidence type="ECO:0000256" key="10">
    <source>
        <dbReference type="ARBA" id="ARBA00047915"/>
    </source>
</evidence>
<dbReference type="Pfam" id="PF13621">
    <property type="entry name" value="Cupin_8"/>
    <property type="match status" value="1"/>
</dbReference>
<organism evidence="12 13">
    <name type="scientific">Pichia inconspicua</name>
    <dbReference type="NCBI Taxonomy" id="52247"/>
    <lineage>
        <taxon>Eukaryota</taxon>
        <taxon>Fungi</taxon>
        <taxon>Dikarya</taxon>
        <taxon>Ascomycota</taxon>
        <taxon>Saccharomycotina</taxon>
        <taxon>Pichiomycetes</taxon>
        <taxon>Pichiales</taxon>
        <taxon>Pichiaceae</taxon>
        <taxon>Pichia</taxon>
    </lineage>
</organism>
<keyword evidence="7" id="KW-0805">Transcription regulation</keyword>
<keyword evidence="6" id="KW-0408">Iron</keyword>
<dbReference type="Proteomes" id="UP000307173">
    <property type="component" value="Unassembled WGS sequence"/>
</dbReference>
<keyword evidence="13" id="KW-1185">Reference proteome</keyword>
<keyword evidence="8" id="KW-0804">Transcription</keyword>
<comment type="cofactor">
    <cofactor evidence="1">
        <name>Fe(2+)</name>
        <dbReference type="ChEBI" id="CHEBI:29033"/>
    </cofactor>
</comment>
<reference evidence="12 13" key="1">
    <citation type="journal article" date="2019" name="Front. Genet.">
        <title>Whole-Genome Sequencing of the Opportunistic Yeast Pathogen Candida inconspicua Uncovers Its Hybrid Origin.</title>
        <authorList>
            <person name="Mixao V."/>
            <person name="Hansen A.P."/>
            <person name="Saus E."/>
            <person name="Boekhout T."/>
            <person name="Lass-Florl C."/>
            <person name="Gabaldon T."/>
        </authorList>
    </citation>
    <scope>NUCLEOTIDE SEQUENCE [LARGE SCALE GENOMIC DNA]</scope>
    <source>
        <strain evidence="12 13">CBS 180</strain>
    </source>
</reference>
<dbReference type="GO" id="GO:0140680">
    <property type="term" value="F:histone H3K36me/H3K36me2 demethylase activity"/>
    <property type="evidence" value="ECO:0007669"/>
    <property type="project" value="UniProtKB-EC"/>
</dbReference>
<evidence type="ECO:0000313" key="12">
    <source>
        <dbReference type="EMBL" id="TID16701.1"/>
    </source>
</evidence>
<comment type="catalytic activity">
    <reaction evidence="10">
        <text>N(6),N(6)-dimethyl-L-lysyl(36)-[histone H3] + 2 2-oxoglutarate + 2 O2 = L-lysyl(36)-[histone H3] + 2 formaldehyde + 2 succinate + 2 CO2</text>
        <dbReference type="Rhea" id="RHEA:42032"/>
        <dbReference type="Rhea" id="RHEA-COMP:9785"/>
        <dbReference type="Rhea" id="RHEA-COMP:9787"/>
        <dbReference type="ChEBI" id="CHEBI:15379"/>
        <dbReference type="ChEBI" id="CHEBI:16526"/>
        <dbReference type="ChEBI" id="CHEBI:16810"/>
        <dbReference type="ChEBI" id="CHEBI:16842"/>
        <dbReference type="ChEBI" id="CHEBI:29969"/>
        <dbReference type="ChEBI" id="CHEBI:30031"/>
        <dbReference type="ChEBI" id="CHEBI:61976"/>
        <dbReference type="EC" id="1.14.11.27"/>
    </reaction>
</comment>
<dbReference type="InterPro" id="IPR041667">
    <property type="entry name" value="Cupin_8"/>
</dbReference>
<dbReference type="Gene3D" id="2.60.120.650">
    <property type="entry name" value="Cupin"/>
    <property type="match status" value="1"/>
</dbReference>
<dbReference type="AlphaFoldDB" id="A0A4T0WWY7"/>
<dbReference type="GO" id="GO:0046872">
    <property type="term" value="F:metal ion binding"/>
    <property type="evidence" value="ECO:0007669"/>
    <property type="project" value="UniProtKB-KW"/>
</dbReference>
<dbReference type="InterPro" id="IPR003347">
    <property type="entry name" value="JmjC_dom"/>
</dbReference>
<evidence type="ECO:0000256" key="8">
    <source>
        <dbReference type="ARBA" id="ARBA00023163"/>
    </source>
</evidence>
<evidence type="ECO:0000256" key="9">
    <source>
        <dbReference type="ARBA" id="ARBA00031083"/>
    </source>
</evidence>
<sequence>MTLRRSNRATRIDYAALNESHIIHERNVHPHIPEFQKFAKSQISNSNNNDIILIDENYNTKFTDDNLAKIIETTKLSKPILIRGANPQVPETYNENIKLNFNIPNYNIEKYTQLIGSNVKVPVMDTMTQNNSRNWDMLKWCNYFSSETHDKIRNVISLEISQTKLGSQINVPRVVENIDIIRELYNDPKFAKLLLENEIDPPKVQKYILMSVRNCFTDFHIDFAGTSVYYSLVKGHKQFILLPPTNDNLRAYKAWCLSDIQQHLWFPSTVKNNGILIDVKPGDLLLLPSLWIHAVHTLDDSIIIGGNFLNAHSLDNHIRAHKLETETCVPDQFRFPNLLRFMWLIAYYYYLKKPTNELELNAYKSVVNFLNDEWLFVKNSNLKRGAITKLKAAVPRNIIGDPQEFLNLANASIDDEAEPIRKKIRKN</sequence>
<evidence type="ECO:0000256" key="5">
    <source>
        <dbReference type="ARBA" id="ARBA00023002"/>
    </source>
</evidence>
<evidence type="ECO:0000256" key="4">
    <source>
        <dbReference type="ARBA" id="ARBA00022723"/>
    </source>
</evidence>
<evidence type="ECO:0000256" key="2">
    <source>
        <dbReference type="ARBA" id="ARBA00008037"/>
    </source>
</evidence>
<keyword evidence="4" id="KW-0479">Metal-binding</keyword>
<dbReference type="EMBL" id="SELW01000641">
    <property type="protein sequence ID" value="TID16701.1"/>
    <property type="molecule type" value="Genomic_DNA"/>
</dbReference>
<evidence type="ECO:0000256" key="1">
    <source>
        <dbReference type="ARBA" id="ARBA00001954"/>
    </source>
</evidence>
<evidence type="ECO:0000313" key="13">
    <source>
        <dbReference type="Proteomes" id="UP000307173"/>
    </source>
</evidence>
<dbReference type="OrthoDB" id="5876800at2759"/>
<comment type="caution">
    <text evidence="12">The sequence shown here is derived from an EMBL/GenBank/DDBJ whole genome shotgun (WGS) entry which is preliminary data.</text>
</comment>
<accession>A0A4T0WWY7</accession>
<dbReference type="InterPro" id="IPR050690">
    <property type="entry name" value="JHDM1_Histone_Demethylase"/>
</dbReference>